<organism evidence="4 5">
    <name type="scientific">Lingula anatina</name>
    <name type="common">Brachiopod</name>
    <name type="synonym">Lingula unguis</name>
    <dbReference type="NCBI Taxonomy" id="7574"/>
    <lineage>
        <taxon>Eukaryota</taxon>
        <taxon>Metazoa</taxon>
        <taxon>Spiralia</taxon>
        <taxon>Lophotrochozoa</taxon>
        <taxon>Brachiopoda</taxon>
        <taxon>Linguliformea</taxon>
        <taxon>Lingulata</taxon>
        <taxon>Lingulida</taxon>
        <taxon>Linguloidea</taxon>
        <taxon>Lingulidae</taxon>
        <taxon>Lingula</taxon>
    </lineage>
</organism>
<dbReference type="PROSITE" id="PS50222">
    <property type="entry name" value="EF_HAND_2"/>
    <property type="match status" value="1"/>
</dbReference>
<proteinExistence type="predicted"/>
<dbReference type="CDD" id="cd00051">
    <property type="entry name" value="EFh"/>
    <property type="match status" value="1"/>
</dbReference>
<name>A0A1S3I340_LINAN</name>
<evidence type="ECO:0000313" key="5">
    <source>
        <dbReference type="RefSeq" id="XP_013392251.1"/>
    </source>
</evidence>
<dbReference type="PROSITE" id="PS00018">
    <property type="entry name" value="EF_HAND_1"/>
    <property type="match status" value="1"/>
</dbReference>
<accession>A0A1S3I340</accession>
<dbReference type="Proteomes" id="UP000085678">
    <property type="component" value="Unplaced"/>
</dbReference>
<reference evidence="5" key="1">
    <citation type="submission" date="2025-08" db="UniProtKB">
        <authorList>
            <consortium name="RefSeq"/>
        </authorList>
    </citation>
    <scope>IDENTIFICATION</scope>
    <source>
        <tissue evidence="5">Gonads</tissue>
    </source>
</reference>
<dbReference type="OrthoDB" id="427950at2759"/>
<dbReference type="InterPro" id="IPR011992">
    <property type="entry name" value="EF-hand-dom_pair"/>
</dbReference>
<evidence type="ECO:0000259" key="3">
    <source>
        <dbReference type="PROSITE" id="PS50222"/>
    </source>
</evidence>
<dbReference type="GeneID" id="106160254"/>
<dbReference type="InterPro" id="IPR002048">
    <property type="entry name" value="EF_hand_dom"/>
</dbReference>
<evidence type="ECO:0000256" key="1">
    <source>
        <dbReference type="ARBA" id="ARBA00022837"/>
    </source>
</evidence>
<dbReference type="RefSeq" id="XP_013392251.1">
    <property type="nucleotide sequence ID" value="XM_013536797.1"/>
</dbReference>
<gene>
    <name evidence="5" type="primary">LOC106160254</name>
</gene>
<dbReference type="SUPFAM" id="SSF47473">
    <property type="entry name" value="EF-hand"/>
    <property type="match status" value="1"/>
</dbReference>
<dbReference type="SMART" id="SM00054">
    <property type="entry name" value="EFh"/>
    <property type="match status" value="3"/>
</dbReference>
<feature type="chain" id="PRO_5010320809" evidence="2">
    <location>
        <begin position="21"/>
        <end position="203"/>
    </location>
</feature>
<dbReference type="Gene3D" id="1.10.238.10">
    <property type="entry name" value="EF-hand"/>
    <property type="match status" value="1"/>
</dbReference>
<keyword evidence="2" id="KW-0732">Signal</keyword>
<feature type="signal peptide" evidence="2">
    <location>
        <begin position="1"/>
        <end position="20"/>
    </location>
</feature>
<keyword evidence="1" id="KW-0106">Calcium</keyword>
<evidence type="ECO:0000313" key="4">
    <source>
        <dbReference type="Proteomes" id="UP000085678"/>
    </source>
</evidence>
<dbReference type="AlphaFoldDB" id="A0A1S3I340"/>
<dbReference type="InterPro" id="IPR018247">
    <property type="entry name" value="EF_Hand_1_Ca_BS"/>
</dbReference>
<dbReference type="GO" id="GO:0005509">
    <property type="term" value="F:calcium ion binding"/>
    <property type="evidence" value="ECO:0007669"/>
    <property type="project" value="InterPro"/>
</dbReference>
<dbReference type="InParanoid" id="A0A1S3I340"/>
<dbReference type="KEGG" id="lak:106160254"/>
<evidence type="ECO:0000256" key="2">
    <source>
        <dbReference type="SAM" id="SignalP"/>
    </source>
</evidence>
<dbReference type="Pfam" id="PF13202">
    <property type="entry name" value="EF-hand_5"/>
    <property type="match status" value="1"/>
</dbReference>
<protein>
    <submittedName>
        <fullName evidence="5">Sarcoplasmic calcium-binding protein</fullName>
    </submittedName>
</protein>
<dbReference type="Pfam" id="PF13833">
    <property type="entry name" value="EF-hand_8"/>
    <property type="match status" value="1"/>
</dbReference>
<sequence length="203" mass="23249">MSSIKLISLLLLVAVLAVDSSSILKNTNRKFSSYWATKYQAFFDIIDVDEDGIVTEEEHVGLTTKRAQKVLPSWRAMAVNGIFSNAFRVFWSNKYTNYKTNITLEEFLQESEIDIPISTEKVAEISSNMFGTFDIDCNGKLTIDEYSKFLFIFRNTAKIQPIFDAIDQNANGLLDAEEFVSAWDLYWYHQKFSTTDIILGSRD</sequence>
<feature type="domain" description="EF-hand" evidence="3">
    <location>
        <begin position="154"/>
        <end position="189"/>
    </location>
</feature>
<keyword evidence="4" id="KW-1185">Reference proteome</keyword>